<dbReference type="InterPro" id="IPR053140">
    <property type="entry name" value="GDSL_Rv0518-like"/>
</dbReference>
<dbReference type="Gene3D" id="3.40.50.1110">
    <property type="entry name" value="SGNH hydrolase"/>
    <property type="match status" value="1"/>
</dbReference>
<dbReference type="InterPro" id="IPR036514">
    <property type="entry name" value="SGNH_hydro_sf"/>
</dbReference>
<dbReference type="AlphaFoldDB" id="A0A9N9L702"/>
<keyword evidence="3" id="KW-1185">Reference proteome</keyword>
<comment type="caution">
    <text evidence="2">The sequence shown here is derived from an EMBL/GenBank/DDBJ whole genome shotgun (WGS) entry which is preliminary data.</text>
</comment>
<gene>
    <name evidence="2" type="ORF">HYFRA_00013822</name>
</gene>
<reference evidence="2" key="1">
    <citation type="submission" date="2021-07" db="EMBL/GenBank/DDBJ databases">
        <authorList>
            <person name="Durling M."/>
        </authorList>
    </citation>
    <scope>NUCLEOTIDE SEQUENCE</scope>
</reference>
<name>A0A9N9L702_9HELO</name>
<dbReference type="Pfam" id="PF00657">
    <property type="entry name" value="Lipase_GDSL"/>
    <property type="match status" value="1"/>
</dbReference>
<dbReference type="OrthoDB" id="10071171at2759"/>
<protein>
    <recommendedName>
        <fullName evidence="4">SGNH hydrolase-type esterase domain-containing protein</fullName>
    </recommendedName>
</protein>
<dbReference type="InterPro" id="IPR001087">
    <property type="entry name" value="GDSL"/>
</dbReference>
<evidence type="ECO:0000313" key="2">
    <source>
        <dbReference type="EMBL" id="CAG8961361.1"/>
    </source>
</evidence>
<dbReference type="CDD" id="cd01830">
    <property type="entry name" value="XynE_like"/>
    <property type="match status" value="1"/>
</dbReference>
<feature type="signal peptide" evidence="1">
    <location>
        <begin position="1"/>
        <end position="23"/>
    </location>
</feature>
<evidence type="ECO:0000313" key="3">
    <source>
        <dbReference type="Proteomes" id="UP000696280"/>
    </source>
</evidence>
<organism evidence="2 3">
    <name type="scientific">Hymenoscyphus fraxineus</name>
    <dbReference type="NCBI Taxonomy" id="746836"/>
    <lineage>
        <taxon>Eukaryota</taxon>
        <taxon>Fungi</taxon>
        <taxon>Dikarya</taxon>
        <taxon>Ascomycota</taxon>
        <taxon>Pezizomycotina</taxon>
        <taxon>Leotiomycetes</taxon>
        <taxon>Helotiales</taxon>
        <taxon>Helotiaceae</taxon>
        <taxon>Hymenoscyphus</taxon>
    </lineage>
</organism>
<evidence type="ECO:0000256" key="1">
    <source>
        <dbReference type="SAM" id="SignalP"/>
    </source>
</evidence>
<proteinExistence type="predicted"/>
<dbReference type="PANTHER" id="PTHR43784:SF3">
    <property type="entry name" value="GDSL FAMILY LIPASE"/>
    <property type="match status" value="1"/>
</dbReference>
<dbReference type="SUPFAM" id="SSF52266">
    <property type="entry name" value="SGNH hydrolase"/>
    <property type="match status" value="1"/>
</dbReference>
<feature type="chain" id="PRO_5040458387" description="SGNH hydrolase-type esterase domain-containing protein" evidence="1">
    <location>
        <begin position="24"/>
        <end position="447"/>
    </location>
</feature>
<dbReference type="EMBL" id="CAJVRL010000107">
    <property type="protein sequence ID" value="CAG8961361.1"/>
    <property type="molecule type" value="Genomic_DNA"/>
</dbReference>
<dbReference type="GO" id="GO:0016788">
    <property type="term" value="F:hydrolase activity, acting on ester bonds"/>
    <property type="evidence" value="ECO:0007669"/>
    <property type="project" value="InterPro"/>
</dbReference>
<accession>A0A9N9L702</accession>
<dbReference type="PANTHER" id="PTHR43784">
    <property type="entry name" value="GDSL-LIKE LIPASE/ACYLHYDROLASE, PUTATIVE (AFU_ORTHOLOGUE AFUA_2G00820)-RELATED"/>
    <property type="match status" value="1"/>
</dbReference>
<evidence type="ECO:0008006" key="4">
    <source>
        <dbReference type="Google" id="ProtNLM"/>
    </source>
</evidence>
<keyword evidence="1" id="KW-0732">Signal</keyword>
<dbReference type="Proteomes" id="UP000696280">
    <property type="component" value="Unassembled WGS sequence"/>
</dbReference>
<sequence length="447" mass="50006">MLSRISHLVILALFLTCFSGIDAKRSKSDKQKWIPTWGSMPQLTEPQNLPPAPFNETDRVFFNSTIRQTIRTSIGGSQIRLRFSNAFGPEDLLISDVTVALSRDGNSGSNVIQRETLRDAMFSGQSSYIVPQGALVVSDPIDFQVAPLAILTVTMYLKRGQWGHSITSHPGSRTTSWIAFGNQVSEAEMGGECLQKVDHWYFLHRSSQSISSHLTEDHRYFLSNVEVFAPRDSKAFIIVGDSITDGRGSEINKNNRWPDLLLNRLQRDDATSNIAIINQAAGGNRILNDGLGPNVLSRLDRDVLSQAGVKYAMIFEGVNDIGTADVDPTTQEGVGNRIISAYEQFATRLEAFDIRLFAGTITPFSAPANFTGQPYSHPEREKTRQRVNKWIRESDVFDEVIDFDKFISDEKVRSQLSDVYDSGDYLHPNVVGYQKLADEFPLDSFKR</sequence>